<sequence>MPNPFRKARIFLGETSTELKKAVWPTKTELRDSTVVVFFATLLLGAFIALADFSVYNWIQLLTNWVRG</sequence>
<evidence type="ECO:0000256" key="4">
    <source>
        <dbReference type="ARBA" id="ARBA00022927"/>
    </source>
</evidence>
<reference evidence="9 10" key="1">
    <citation type="submission" date="2020-02" db="EMBL/GenBank/DDBJ databases">
        <title>Albibacoteraceae fam. nov., the first described family within the subdivision 4 Verrucomicrobia.</title>
        <authorList>
            <person name="Xi F."/>
        </authorList>
    </citation>
    <scope>NUCLEOTIDE SEQUENCE [LARGE SCALE GENOMIC DNA]</scope>
    <source>
        <strain evidence="9 10">CK1056</strain>
    </source>
</reference>
<evidence type="ECO:0000256" key="3">
    <source>
        <dbReference type="ARBA" id="ARBA00022692"/>
    </source>
</evidence>
<organism evidence="9 10">
    <name type="scientific">Oceanipulchritudo coccoides</name>
    <dbReference type="NCBI Taxonomy" id="2706888"/>
    <lineage>
        <taxon>Bacteria</taxon>
        <taxon>Pseudomonadati</taxon>
        <taxon>Verrucomicrobiota</taxon>
        <taxon>Opitutia</taxon>
        <taxon>Puniceicoccales</taxon>
        <taxon>Oceanipulchritudinaceae</taxon>
        <taxon>Oceanipulchritudo</taxon>
    </lineage>
</organism>
<name>A0A6B2M0X9_9BACT</name>
<dbReference type="InterPro" id="IPR001901">
    <property type="entry name" value="Translocase_SecE/Sec61-g"/>
</dbReference>
<keyword evidence="6" id="KW-0811">Translocation</keyword>
<evidence type="ECO:0000256" key="1">
    <source>
        <dbReference type="ARBA" id="ARBA00004370"/>
    </source>
</evidence>
<evidence type="ECO:0000313" key="10">
    <source>
        <dbReference type="Proteomes" id="UP000478417"/>
    </source>
</evidence>
<dbReference type="Proteomes" id="UP000478417">
    <property type="component" value="Unassembled WGS sequence"/>
</dbReference>
<dbReference type="EMBL" id="JAAGNX010000002">
    <property type="protein sequence ID" value="NDV62631.1"/>
    <property type="molecule type" value="Genomic_DNA"/>
</dbReference>
<keyword evidence="3 8" id="KW-0812">Transmembrane</keyword>
<dbReference type="NCBIfam" id="TIGR00964">
    <property type="entry name" value="secE_bact"/>
    <property type="match status" value="1"/>
</dbReference>
<evidence type="ECO:0000313" key="9">
    <source>
        <dbReference type="EMBL" id="NDV62631.1"/>
    </source>
</evidence>
<dbReference type="InterPro" id="IPR038379">
    <property type="entry name" value="SecE_sf"/>
</dbReference>
<accession>A0A6B2M0X9</accession>
<dbReference type="AlphaFoldDB" id="A0A6B2M0X9"/>
<dbReference type="Pfam" id="PF00584">
    <property type="entry name" value="SecE"/>
    <property type="match status" value="1"/>
</dbReference>
<evidence type="ECO:0000256" key="2">
    <source>
        <dbReference type="ARBA" id="ARBA00022448"/>
    </source>
</evidence>
<keyword evidence="2" id="KW-0813">Transport</keyword>
<evidence type="ECO:0000256" key="6">
    <source>
        <dbReference type="ARBA" id="ARBA00023010"/>
    </source>
</evidence>
<keyword evidence="7 8" id="KW-0472">Membrane</keyword>
<keyword evidence="4" id="KW-0653">Protein transport</keyword>
<evidence type="ECO:0000256" key="8">
    <source>
        <dbReference type="SAM" id="Phobius"/>
    </source>
</evidence>
<comment type="caution">
    <text evidence="9">The sequence shown here is derived from an EMBL/GenBank/DDBJ whole genome shotgun (WGS) entry which is preliminary data.</text>
</comment>
<dbReference type="InterPro" id="IPR005807">
    <property type="entry name" value="SecE_bac"/>
</dbReference>
<keyword evidence="5 8" id="KW-1133">Transmembrane helix</keyword>
<dbReference type="GO" id="GO:0006886">
    <property type="term" value="P:intracellular protein transport"/>
    <property type="evidence" value="ECO:0007669"/>
    <property type="project" value="InterPro"/>
</dbReference>
<dbReference type="GO" id="GO:0006605">
    <property type="term" value="P:protein targeting"/>
    <property type="evidence" value="ECO:0007669"/>
    <property type="project" value="InterPro"/>
</dbReference>
<feature type="transmembrane region" description="Helical" evidence="8">
    <location>
        <begin position="35"/>
        <end position="59"/>
    </location>
</feature>
<comment type="subcellular location">
    <subcellularLocation>
        <location evidence="1">Membrane</location>
    </subcellularLocation>
</comment>
<protein>
    <submittedName>
        <fullName evidence="9">Preprotein translocase subunit SecE</fullName>
    </submittedName>
</protein>
<dbReference type="GO" id="GO:0016020">
    <property type="term" value="C:membrane"/>
    <property type="evidence" value="ECO:0007669"/>
    <property type="project" value="UniProtKB-SubCell"/>
</dbReference>
<dbReference type="RefSeq" id="WP_163964838.1">
    <property type="nucleotide sequence ID" value="NZ_JAAGNX010000002.1"/>
</dbReference>
<evidence type="ECO:0000256" key="7">
    <source>
        <dbReference type="ARBA" id="ARBA00023136"/>
    </source>
</evidence>
<dbReference type="Gene3D" id="1.20.5.1030">
    <property type="entry name" value="Preprotein translocase secy subunit"/>
    <property type="match status" value="1"/>
</dbReference>
<proteinExistence type="predicted"/>
<dbReference type="GO" id="GO:0008320">
    <property type="term" value="F:protein transmembrane transporter activity"/>
    <property type="evidence" value="ECO:0007669"/>
    <property type="project" value="InterPro"/>
</dbReference>
<keyword evidence="10" id="KW-1185">Reference proteome</keyword>
<gene>
    <name evidence="9" type="primary">secE</name>
    <name evidence="9" type="ORF">G0Q06_09235</name>
</gene>
<dbReference type="GO" id="GO:0009306">
    <property type="term" value="P:protein secretion"/>
    <property type="evidence" value="ECO:0007669"/>
    <property type="project" value="InterPro"/>
</dbReference>
<evidence type="ECO:0000256" key="5">
    <source>
        <dbReference type="ARBA" id="ARBA00022989"/>
    </source>
</evidence>